<dbReference type="SUPFAM" id="SSF51735">
    <property type="entry name" value="NAD(P)-binding Rossmann-fold domains"/>
    <property type="match status" value="1"/>
</dbReference>
<protein>
    <recommendedName>
        <fullName evidence="2">Protein HTATIP2</fullName>
    </recommendedName>
</protein>
<dbReference type="PANTHER" id="PTHR14097">
    <property type="entry name" value="OXIDOREDUCTASE HTATIP2"/>
    <property type="match status" value="1"/>
</dbReference>
<gene>
    <name evidence="4" type="ORF">MNOR_LOCUS18870</name>
</gene>
<sequence length="223" mass="25212">MSDGITALVLGGSGEIGKLLVKELNRNLNFSRIILITRRNLNMSSNRIEERLVDFEKLDEYKEAFQGAEVAYSCLGTTRAKAGPQGFVRVDRDYIAHAAQILKDIGCCRHFHLVSSQGAKKDSNFLYLKTKGEIEELVSNMGLPRISIYRPSVLLCDREETRPLEKFSQVILRGFDWRNKWSIETETVARAMVCNTLEEQLPEKAGSSVEILDNMDILRLGID</sequence>
<dbReference type="GO" id="GO:0005737">
    <property type="term" value="C:cytoplasm"/>
    <property type="evidence" value="ECO:0007669"/>
    <property type="project" value="TreeGrafter"/>
</dbReference>
<dbReference type="InterPro" id="IPR016040">
    <property type="entry name" value="NAD(P)-bd_dom"/>
</dbReference>
<dbReference type="PANTHER" id="PTHR14097:SF7">
    <property type="entry name" value="OXIDOREDUCTASE HTATIP2"/>
    <property type="match status" value="1"/>
</dbReference>
<organism evidence="4 5">
    <name type="scientific">Meganyctiphanes norvegica</name>
    <name type="common">Northern krill</name>
    <name type="synonym">Thysanopoda norvegica</name>
    <dbReference type="NCBI Taxonomy" id="48144"/>
    <lineage>
        <taxon>Eukaryota</taxon>
        <taxon>Metazoa</taxon>
        <taxon>Ecdysozoa</taxon>
        <taxon>Arthropoda</taxon>
        <taxon>Crustacea</taxon>
        <taxon>Multicrustacea</taxon>
        <taxon>Malacostraca</taxon>
        <taxon>Eumalacostraca</taxon>
        <taxon>Eucarida</taxon>
        <taxon>Euphausiacea</taxon>
        <taxon>Euphausiidae</taxon>
        <taxon>Meganyctiphanes</taxon>
    </lineage>
</organism>
<accession>A0AAV2R309</accession>
<evidence type="ECO:0000313" key="4">
    <source>
        <dbReference type="EMBL" id="CAL4108364.1"/>
    </source>
</evidence>
<dbReference type="Proteomes" id="UP001497623">
    <property type="component" value="Unassembled WGS sequence"/>
</dbReference>
<comment type="subunit">
    <text evidence="1">Monomer. Forms homodimers during oxidative stress. Interacts (via N-terminus) with elongation factor EEF1A1 (via middle-region); the interaction is direct and competes with EEF1A1 binding to guanyl-nucleotide exchange factor EEF1B2, thereby inhibiting GDP for GTP exchange and reactivation of EEF1A1. Interacts with nuclear transport receptors XPO4, IPO5/RANBP5, IPO7, IPO9 and KPNB1 as well as GCN1L1/GCN1 and LRPPRC probably through their HEAT repeats. Binds NCOA5/CIA.</text>
</comment>
<comment type="caution">
    <text evidence="4">The sequence shown here is derived from an EMBL/GenBank/DDBJ whole genome shotgun (WGS) entry which is preliminary data.</text>
</comment>
<dbReference type="CDD" id="cd05250">
    <property type="entry name" value="CC3_like_SDR_a"/>
    <property type="match status" value="1"/>
</dbReference>
<evidence type="ECO:0000259" key="3">
    <source>
        <dbReference type="Pfam" id="PF13460"/>
    </source>
</evidence>
<dbReference type="AlphaFoldDB" id="A0AAV2R309"/>
<proteinExistence type="predicted"/>
<keyword evidence="5" id="KW-1185">Reference proteome</keyword>
<dbReference type="GO" id="GO:0003824">
    <property type="term" value="F:catalytic activity"/>
    <property type="evidence" value="ECO:0007669"/>
    <property type="project" value="UniProtKB-ARBA"/>
</dbReference>
<evidence type="ECO:0000256" key="2">
    <source>
        <dbReference type="ARBA" id="ARBA00093604"/>
    </source>
</evidence>
<feature type="domain" description="NAD(P)-binding" evidence="3">
    <location>
        <begin position="11"/>
        <end position="193"/>
    </location>
</feature>
<reference evidence="4 5" key="1">
    <citation type="submission" date="2024-05" db="EMBL/GenBank/DDBJ databases">
        <authorList>
            <person name="Wallberg A."/>
        </authorList>
    </citation>
    <scope>NUCLEOTIDE SEQUENCE [LARGE SCALE GENOMIC DNA]</scope>
</reference>
<evidence type="ECO:0000313" key="5">
    <source>
        <dbReference type="Proteomes" id="UP001497623"/>
    </source>
</evidence>
<name>A0AAV2R309_MEGNR</name>
<evidence type="ECO:0000256" key="1">
    <source>
        <dbReference type="ARBA" id="ARBA00093483"/>
    </source>
</evidence>
<dbReference type="InterPro" id="IPR036291">
    <property type="entry name" value="NAD(P)-bd_dom_sf"/>
</dbReference>
<dbReference type="Gene3D" id="3.40.50.720">
    <property type="entry name" value="NAD(P)-binding Rossmann-like Domain"/>
    <property type="match status" value="1"/>
</dbReference>
<dbReference type="GO" id="GO:0051170">
    <property type="term" value="P:import into nucleus"/>
    <property type="evidence" value="ECO:0007669"/>
    <property type="project" value="TreeGrafter"/>
</dbReference>
<dbReference type="EMBL" id="CAXKWB010013734">
    <property type="protein sequence ID" value="CAL4108364.1"/>
    <property type="molecule type" value="Genomic_DNA"/>
</dbReference>
<dbReference type="Pfam" id="PF13460">
    <property type="entry name" value="NAD_binding_10"/>
    <property type="match status" value="1"/>
</dbReference>